<evidence type="ECO:0000313" key="3">
    <source>
        <dbReference type="EMBL" id="RGV52286.1"/>
    </source>
</evidence>
<evidence type="ECO:0000313" key="4">
    <source>
        <dbReference type="EMBL" id="RGY69167.1"/>
    </source>
</evidence>
<evidence type="ECO:0000313" key="10">
    <source>
        <dbReference type="Proteomes" id="UP000286270"/>
    </source>
</evidence>
<proteinExistence type="predicted"/>
<dbReference type="Proteomes" id="UP000028294">
    <property type="component" value="Chromosome"/>
</dbReference>
<accession>A0A396C228</accession>
<evidence type="ECO:0000313" key="7">
    <source>
        <dbReference type="Proteomes" id="UP000036847"/>
    </source>
</evidence>
<evidence type="ECO:0000313" key="1">
    <source>
        <dbReference type="EMBL" id="QCQ38936.1"/>
    </source>
</evidence>
<dbReference type="OrthoDB" id="9876017at2"/>
<organism evidence="5 8">
    <name type="scientific">Bacteroides fragilis</name>
    <dbReference type="NCBI Taxonomy" id="817"/>
    <lineage>
        <taxon>Bacteria</taxon>
        <taxon>Pseudomonadati</taxon>
        <taxon>Bacteroidota</taxon>
        <taxon>Bacteroidia</taxon>
        <taxon>Bacteroidales</taxon>
        <taxon>Bacteroidaceae</taxon>
        <taxon>Bacteroides</taxon>
    </lineage>
</organism>
<evidence type="ECO:0000313" key="8">
    <source>
        <dbReference type="Proteomes" id="UP000266644"/>
    </source>
</evidence>
<evidence type="ECO:0000313" key="6">
    <source>
        <dbReference type="Proteomes" id="UP000028294"/>
    </source>
</evidence>
<reference evidence="6 7" key="3">
    <citation type="submission" date="2019-03" db="EMBL/GenBank/DDBJ databases">
        <title>Complete genome assembly of MDR B. fragilis.</title>
        <authorList>
            <person name="Sydenham T.V."/>
            <person name="Hasman H."/>
            <person name="Justesen U.S."/>
        </authorList>
    </citation>
    <scope>NUCLEOTIDE SEQUENCE [LARGE SCALE GENOMIC DNA]</scope>
    <source>
        <strain evidence="1 6">DCMOUH0067B</strain>
        <strain evidence="2 7">DCMSKEJBY0001B</strain>
    </source>
</reference>
<dbReference type="EMBL" id="QSDG01000007">
    <property type="protein sequence ID" value="RGY69167.1"/>
    <property type="molecule type" value="Genomic_DNA"/>
</dbReference>
<dbReference type="Proteomes" id="UP000284614">
    <property type="component" value="Unassembled WGS sequence"/>
</dbReference>
<dbReference type="AlphaFoldDB" id="A0A396C228"/>
<evidence type="ECO:0000313" key="2">
    <source>
        <dbReference type="EMBL" id="QCQ45036.1"/>
    </source>
</evidence>
<evidence type="ECO:0000313" key="5">
    <source>
        <dbReference type="EMBL" id="RHH14652.1"/>
    </source>
</evidence>
<reference evidence="2" key="1">
    <citation type="book" date="2014" name="THE 24TH EUROPEAN CONGRESS OF CLINICAL MICROBIOLOGY AND INFECTIOUS DISEASES" publisher="ECCMID 2014" city="Barcelona, Spain">
        <title>Identification of resistance genes in three multidrug-resistant Bacteroides fragilis isolates by whole genome sequencing.</title>
        <editorList>
            <person name="Unknown"/>
            <person name="A."/>
        </editorList>
        <authorList>
            <person name="Sydenham T.V."/>
            <person name="Hasman H."/>
            <person name="Wang M."/>
            <person name="Soki J."/>
            <person name="Nagy E."/>
            <person name="Justesen U.S."/>
        </authorList>
    </citation>
    <scope>NUCLEOTIDE SEQUENCE</scope>
    <source>
        <strain evidence="2">DCMSKEJBY0001B</strain>
    </source>
</reference>
<reference evidence="8 9" key="2">
    <citation type="submission" date="2018-08" db="EMBL/GenBank/DDBJ databases">
        <title>A genome reference for cultivated species of the human gut microbiota.</title>
        <authorList>
            <person name="Zou Y."/>
            <person name="Xue W."/>
            <person name="Luo G."/>
        </authorList>
    </citation>
    <scope>NUCLEOTIDE SEQUENCE [LARGE SCALE GENOMIC DNA]</scope>
    <source>
        <strain evidence="3 10">AF14-26</strain>
        <strain evidence="5 8">AM18-6</strain>
        <strain evidence="4 9">OF01-1</strain>
    </source>
</reference>
<name>A0A396C228_BACFG</name>
<evidence type="ECO:0000313" key="9">
    <source>
        <dbReference type="Proteomes" id="UP000284614"/>
    </source>
</evidence>
<dbReference type="Proteomes" id="UP000266644">
    <property type="component" value="Unassembled WGS sequence"/>
</dbReference>
<dbReference type="EMBL" id="QRZH01000011">
    <property type="protein sequence ID" value="RGV52286.1"/>
    <property type="molecule type" value="Genomic_DNA"/>
</dbReference>
<dbReference type="EMBL" id="QRJE01000007">
    <property type="protein sequence ID" value="RHH14652.1"/>
    <property type="molecule type" value="Genomic_DNA"/>
</dbReference>
<gene>
    <name evidence="5" type="ORF">DW228_05615</name>
    <name evidence="3" type="ORF">DWW08_13700</name>
    <name evidence="4" type="ORF">DXA27_09675</name>
    <name evidence="2" type="ORF">EC80_009310</name>
    <name evidence="1" type="ORF">IA74_008315</name>
</gene>
<dbReference type="EMBL" id="CP036546">
    <property type="protein sequence ID" value="QCQ45036.1"/>
    <property type="molecule type" value="Genomic_DNA"/>
</dbReference>
<dbReference type="Proteomes" id="UP000036847">
    <property type="component" value="Chromosome"/>
</dbReference>
<sequence length="69" mass="8228">MKVHRPLVWRQVVRLIEFFKSKSLQIYDNLLKLPIFREAEYLFASEKNTFVYETISDHVVCLCQYGICG</sequence>
<dbReference type="Proteomes" id="UP000286270">
    <property type="component" value="Unassembled WGS sequence"/>
</dbReference>
<dbReference type="EMBL" id="CP036553">
    <property type="protein sequence ID" value="QCQ38936.1"/>
    <property type="molecule type" value="Genomic_DNA"/>
</dbReference>
<protein>
    <submittedName>
        <fullName evidence="5">Uncharacterized protein</fullName>
    </submittedName>
</protein>